<keyword evidence="4" id="KW-1185">Reference proteome</keyword>
<name>A0A453EJ23_AEGTS</name>
<reference evidence="3" key="4">
    <citation type="submission" date="2019-03" db="UniProtKB">
        <authorList>
            <consortium name="EnsemblPlants"/>
        </authorList>
    </citation>
    <scope>IDENTIFICATION</scope>
</reference>
<evidence type="ECO:0000256" key="1">
    <source>
        <dbReference type="SAM" id="MobiDB-lite"/>
    </source>
</evidence>
<dbReference type="PANTHER" id="PTHR31499">
    <property type="entry name" value="MYB FAMILY TRANSCRIPTION FACTOR PHL11"/>
    <property type="match status" value="1"/>
</dbReference>
<reference evidence="4" key="2">
    <citation type="journal article" date="2017" name="Nat. Plants">
        <title>The Aegilops tauschii genome reveals multiple impacts of transposons.</title>
        <authorList>
            <person name="Zhao G."/>
            <person name="Zou C."/>
            <person name="Li K."/>
            <person name="Wang K."/>
            <person name="Li T."/>
            <person name="Gao L."/>
            <person name="Zhang X."/>
            <person name="Wang H."/>
            <person name="Yang Z."/>
            <person name="Liu X."/>
            <person name="Jiang W."/>
            <person name="Mao L."/>
            <person name="Kong X."/>
            <person name="Jiao Y."/>
            <person name="Jia J."/>
        </authorList>
    </citation>
    <scope>NUCLEOTIDE SEQUENCE [LARGE SCALE GENOMIC DNA]</scope>
    <source>
        <strain evidence="4">cv. AL8/78</strain>
    </source>
</reference>
<feature type="region of interest" description="Disordered" evidence="1">
    <location>
        <begin position="44"/>
        <end position="96"/>
    </location>
</feature>
<feature type="domain" description="MYB-CC type transcription factor LHEQLE-containing" evidence="2">
    <location>
        <begin position="1"/>
        <end position="45"/>
    </location>
</feature>
<sequence>MHITEALRVQHVMQRRLGKQLKMQRDLQLRIEAQGKVLQKMVEDHLKESRNATEPQEVDDGSPVSGQDDNAFDNLHLPFGDGSNSSDEDVFTSFTP</sequence>
<dbReference type="EnsemblPlants" id="AET3Gv20358500.1">
    <property type="protein sequence ID" value="AET3Gv20358500.1"/>
    <property type="gene ID" value="AET3Gv20358500"/>
</dbReference>
<organism evidence="3 4">
    <name type="scientific">Aegilops tauschii subsp. strangulata</name>
    <name type="common">Goatgrass</name>
    <dbReference type="NCBI Taxonomy" id="200361"/>
    <lineage>
        <taxon>Eukaryota</taxon>
        <taxon>Viridiplantae</taxon>
        <taxon>Streptophyta</taxon>
        <taxon>Embryophyta</taxon>
        <taxon>Tracheophyta</taxon>
        <taxon>Spermatophyta</taxon>
        <taxon>Magnoliopsida</taxon>
        <taxon>Liliopsida</taxon>
        <taxon>Poales</taxon>
        <taxon>Poaceae</taxon>
        <taxon>BOP clade</taxon>
        <taxon>Pooideae</taxon>
        <taxon>Triticodae</taxon>
        <taxon>Triticeae</taxon>
        <taxon>Triticinae</taxon>
        <taxon>Aegilops</taxon>
    </lineage>
</organism>
<dbReference type="GO" id="GO:0003700">
    <property type="term" value="F:DNA-binding transcription factor activity"/>
    <property type="evidence" value="ECO:0007669"/>
    <property type="project" value="InterPro"/>
</dbReference>
<dbReference type="PANTHER" id="PTHR31499:SF79">
    <property type="entry name" value="HTH MYB-TYPE DOMAIN-CONTAINING PROTEIN"/>
    <property type="match status" value="1"/>
</dbReference>
<evidence type="ECO:0000259" key="2">
    <source>
        <dbReference type="Pfam" id="PF14379"/>
    </source>
</evidence>
<evidence type="ECO:0000313" key="3">
    <source>
        <dbReference type="EnsemblPlants" id="AET3Gv20358500.1"/>
    </source>
</evidence>
<reference evidence="3" key="3">
    <citation type="journal article" date="2017" name="Nature">
        <title>Genome sequence of the progenitor of the wheat D genome Aegilops tauschii.</title>
        <authorList>
            <person name="Luo M.C."/>
            <person name="Gu Y.Q."/>
            <person name="Puiu D."/>
            <person name="Wang H."/>
            <person name="Twardziok S.O."/>
            <person name="Deal K.R."/>
            <person name="Huo N."/>
            <person name="Zhu T."/>
            <person name="Wang L."/>
            <person name="Wang Y."/>
            <person name="McGuire P.E."/>
            <person name="Liu S."/>
            <person name="Long H."/>
            <person name="Ramasamy R.K."/>
            <person name="Rodriguez J.C."/>
            <person name="Van S.L."/>
            <person name="Yuan L."/>
            <person name="Wang Z."/>
            <person name="Xia Z."/>
            <person name="Xiao L."/>
            <person name="Anderson O.D."/>
            <person name="Ouyang S."/>
            <person name="Liang Y."/>
            <person name="Zimin A.V."/>
            <person name="Pertea G."/>
            <person name="Qi P."/>
            <person name="Bennetzen J.L."/>
            <person name="Dai X."/>
            <person name="Dawson M.W."/>
            <person name="Muller H.G."/>
            <person name="Kugler K."/>
            <person name="Rivarola-Duarte L."/>
            <person name="Spannagl M."/>
            <person name="Mayer K.F.X."/>
            <person name="Lu F.H."/>
            <person name="Bevan M.W."/>
            <person name="Leroy P."/>
            <person name="Li P."/>
            <person name="You F.M."/>
            <person name="Sun Q."/>
            <person name="Liu Z."/>
            <person name="Lyons E."/>
            <person name="Wicker T."/>
            <person name="Salzberg S.L."/>
            <person name="Devos K.M."/>
            <person name="Dvorak J."/>
        </authorList>
    </citation>
    <scope>NUCLEOTIDE SEQUENCE [LARGE SCALE GENOMIC DNA]</scope>
    <source>
        <strain evidence="3">cv. AL8/78</strain>
    </source>
</reference>
<proteinExistence type="predicted"/>
<reference evidence="4" key="1">
    <citation type="journal article" date="2014" name="Science">
        <title>Ancient hybridizations among the ancestral genomes of bread wheat.</title>
        <authorList>
            <consortium name="International Wheat Genome Sequencing Consortium,"/>
            <person name="Marcussen T."/>
            <person name="Sandve S.R."/>
            <person name="Heier L."/>
            <person name="Spannagl M."/>
            <person name="Pfeifer M."/>
            <person name="Jakobsen K.S."/>
            <person name="Wulff B.B."/>
            <person name="Steuernagel B."/>
            <person name="Mayer K.F."/>
            <person name="Olsen O.A."/>
        </authorList>
    </citation>
    <scope>NUCLEOTIDE SEQUENCE [LARGE SCALE GENOMIC DNA]</scope>
    <source>
        <strain evidence="4">cv. AL8/78</strain>
    </source>
</reference>
<dbReference type="InterPro" id="IPR025756">
    <property type="entry name" value="Myb_CC_LHEQLE"/>
</dbReference>
<dbReference type="Proteomes" id="UP000015105">
    <property type="component" value="Chromosome 3D"/>
</dbReference>
<dbReference type="Pfam" id="PF14379">
    <property type="entry name" value="Myb_CC_LHEQLE"/>
    <property type="match status" value="1"/>
</dbReference>
<accession>A0A453EJ23</accession>
<dbReference type="InterPro" id="IPR046955">
    <property type="entry name" value="PHR1-like"/>
</dbReference>
<dbReference type="STRING" id="200361.A0A453EJ23"/>
<dbReference type="Gramene" id="AET3Gv20358500.1">
    <property type="protein sequence ID" value="AET3Gv20358500.1"/>
    <property type="gene ID" value="AET3Gv20358500"/>
</dbReference>
<dbReference type="AlphaFoldDB" id="A0A453EJ23"/>
<protein>
    <recommendedName>
        <fullName evidence="2">MYB-CC type transcription factor LHEQLE-containing domain-containing protein</fullName>
    </recommendedName>
</protein>
<reference evidence="3" key="5">
    <citation type="journal article" date="2021" name="G3 (Bethesda)">
        <title>Aegilops tauschii genome assembly Aet v5.0 features greater sequence contiguity and improved annotation.</title>
        <authorList>
            <person name="Wang L."/>
            <person name="Zhu T."/>
            <person name="Rodriguez J.C."/>
            <person name="Deal K.R."/>
            <person name="Dubcovsky J."/>
            <person name="McGuire P.E."/>
            <person name="Lux T."/>
            <person name="Spannagl M."/>
            <person name="Mayer K.F.X."/>
            <person name="Baldrich P."/>
            <person name="Meyers B.C."/>
            <person name="Huo N."/>
            <person name="Gu Y.Q."/>
            <person name="Zhou H."/>
            <person name="Devos K.M."/>
            <person name="Bennetzen J.L."/>
            <person name="Unver T."/>
            <person name="Budak H."/>
            <person name="Gulick P.J."/>
            <person name="Galiba G."/>
            <person name="Kalapos B."/>
            <person name="Nelson D.R."/>
            <person name="Li P."/>
            <person name="You F.M."/>
            <person name="Luo M.C."/>
            <person name="Dvorak J."/>
        </authorList>
    </citation>
    <scope>NUCLEOTIDE SEQUENCE [LARGE SCALE GENOMIC DNA]</scope>
    <source>
        <strain evidence="3">cv. AL8/78</strain>
    </source>
</reference>
<evidence type="ECO:0000313" key="4">
    <source>
        <dbReference type="Proteomes" id="UP000015105"/>
    </source>
</evidence>